<feature type="region of interest" description="Disordered" evidence="1">
    <location>
        <begin position="19"/>
        <end position="100"/>
    </location>
</feature>
<protein>
    <recommendedName>
        <fullName evidence="5">LppX_LprAFG lipoprotein</fullName>
    </recommendedName>
</protein>
<dbReference type="InterPro" id="IPR029046">
    <property type="entry name" value="LolA/LolB/LppX"/>
</dbReference>
<proteinExistence type="predicted"/>
<dbReference type="AlphaFoldDB" id="A0AAC9HU83"/>
<accession>A0AAC9HU83</accession>
<name>A0AAC9HU83_9PSEU</name>
<dbReference type="SUPFAM" id="SSF89392">
    <property type="entry name" value="Prokaryotic lipoproteins and lipoprotein localization factors"/>
    <property type="match status" value="1"/>
</dbReference>
<evidence type="ECO:0000313" key="4">
    <source>
        <dbReference type="Proteomes" id="UP000095210"/>
    </source>
</evidence>
<dbReference type="Proteomes" id="UP000095210">
    <property type="component" value="Chromosome"/>
</dbReference>
<dbReference type="PROSITE" id="PS51257">
    <property type="entry name" value="PROKAR_LIPOPROTEIN"/>
    <property type="match status" value="1"/>
</dbReference>
<keyword evidence="4" id="KW-1185">Reference proteome</keyword>
<dbReference type="RefSeq" id="WP_157421264.1">
    <property type="nucleotide sequence ID" value="NZ_CP014859.1"/>
</dbReference>
<evidence type="ECO:0000256" key="2">
    <source>
        <dbReference type="SAM" id="SignalP"/>
    </source>
</evidence>
<feature type="compositionally biased region" description="Polar residues" evidence="1">
    <location>
        <begin position="54"/>
        <end position="75"/>
    </location>
</feature>
<dbReference type="KEGG" id="ahm:TL08_23220"/>
<dbReference type="Gene3D" id="2.50.20.20">
    <property type="match status" value="1"/>
</dbReference>
<reference evidence="4" key="1">
    <citation type="submission" date="2016-03" db="EMBL/GenBank/DDBJ databases">
        <title>Complete genome sequence of the type strain Actinoalloteichus hymeniacidonis DSM 45092.</title>
        <authorList>
            <person name="Schaffert L."/>
            <person name="Albersmeier A."/>
            <person name="Winkler A."/>
            <person name="Kalinowski J."/>
            <person name="Zotchev S."/>
            <person name="Ruckert C."/>
        </authorList>
    </citation>
    <scope>NUCLEOTIDE SEQUENCE [LARGE SCALE GENOMIC DNA]</scope>
    <source>
        <strain evidence="4">HPA177(T) (DSM 45092(T))</strain>
    </source>
</reference>
<feature type="chain" id="PRO_5042252194" description="LppX_LprAFG lipoprotein" evidence="2">
    <location>
        <begin position="20"/>
        <end position="300"/>
    </location>
</feature>
<gene>
    <name evidence="3" type="ORF">TL08_23220</name>
</gene>
<evidence type="ECO:0008006" key="5">
    <source>
        <dbReference type="Google" id="ProtNLM"/>
    </source>
</evidence>
<evidence type="ECO:0000313" key="3">
    <source>
        <dbReference type="EMBL" id="AOS65424.1"/>
    </source>
</evidence>
<organism evidence="3 4">
    <name type="scientific">Actinoalloteichus hymeniacidonis</name>
    <dbReference type="NCBI Taxonomy" id="340345"/>
    <lineage>
        <taxon>Bacteria</taxon>
        <taxon>Bacillati</taxon>
        <taxon>Actinomycetota</taxon>
        <taxon>Actinomycetes</taxon>
        <taxon>Pseudonocardiales</taxon>
        <taxon>Pseudonocardiaceae</taxon>
        <taxon>Actinoalloteichus</taxon>
    </lineage>
</organism>
<sequence length="300" mass="31824">MRRTTIAAITLGLVTVAGACGGDGSDYTPEGPDTNMGTGGAEQTEETGSESGAPESSTAPGEVSPQQLFSSMNDSARQKGSAHFTISSSEEGFGSGDGQIRYTDDGADISLTVELAIGEAEEHQQISLAAIDKVVYLNLGDVTPGDKPWVRIDPSQEQEGEVNQAFAMVAQQLVDAADPTSQLNEQAEAAEITDTGDEDLDGVETTRYDLHLDIAKMAQTTQHELEKQRLQTAVDNGLESIDYQIWLDKSDNVPVRFVINQPGITGNFDAAVITIDYTGWGESVEIDAPPEDEVGELPAG</sequence>
<feature type="signal peptide" evidence="2">
    <location>
        <begin position="1"/>
        <end position="19"/>
    </location>
</feature>
<dbReference type="EMBL" id="CP014859">
    <property type="protein sequence ID" value="AOS65424.1"/>
    <property type="molecule type" value="Genomic_DNA"/>
</dbReference>
<keyword evidence="2" id="KW-0732">Signal</keyword>
<evidence type="ECO:0000256" key="1">
    <source>
        <dbReference type="SAM" id="MobiDB-lite"/>
    </source>
</evidence>